<evidence type="ECO:0000256" key="1">
    <source>
        <dbReference type="SAM" id="MobiDB-lite"/>
    </source>
</evidence>
<dbReference type="OrthoDB" id="6133291at2759"/>
<name>A0A9Q0IQX8_9TELE</name>
<evidence type="ECO:0000259" key="2">
    <source>
        <dbReference type="PROSITE" id="PS50105"/>
    </source>
</evidence>
<feature type="domain" description="SAM" evidence="2">
    <location>
        <begin position="6"/>
        <end position="52"/>
    </location>
</feature>
<dbReference type="AlphaFoldDB" id="A0A9Q0IQX8"/>
<dbReference type="Pfam" id="PF07647">
    <property type="entry name" value="SAM_2"/>
    <property type="match status" value="1"/>
</dbReference>
<dbReference type="InterPro" id="IPR013761">
    <property type="entry name" value="SAM/pointed_sf"/>
</dbReference>
<reference evidence="3" key="1">
    <citation type="submission" date="2022-07" db="EMBL/GenBank/DDBJ databases">
        <title>Chromosome-level genome of Muraenolepis orangiensis.</title>
        <authorList>
            <person name="Kim J."/>
        </authorList>
    </citation>
    <scope>NUCLEOTIDE SEQUENCE</scope>
    <source>
        <strain evidence="3">KU_S4_2022</strain>
        <tissue evidence="3">Muscle</tissue>
    </source>
</reference>
<dbReference type="EMBL" id="JANIIK010000042">
    <property type="protein sequence ID" value="KAJ3607060.1"/>
    <property type="molecule type" value="Genomic_DNA"/>
</dbReference>
<feature type="compositionally biased region" description="Polar residues" evidence="1">
    <location>
        <begin position="59"/>
        <end position="72"/>
    </location>
</feature>
<dbReference type="InterPro" id="IPR001660">
    <property type="entry name" value="SAM"/>
</dbReference>
<gene>
    <name evidence="3" type="ORF">NHX12_026575</name>
</gene>
<organism evidence="3 4">
    <name type="scientific">Muraenolepis orangiensis</name>
    <name type="common">Patagonian moray cod</name>
    <dbReference type="NCBI Taxonomy" id="630683"/>
    <lineage>
        <taxon>Eukaryota</taxon>
        <taxon>Metazoa</taxon>
        <taxon>Chordata</taxon>
        <taxon>Craniata</taxon>
        <taxon>Vertebrata</taxon>
        <taxon>Euteleostomi</taxon>
        <taxon>Actinopterygii</taxon>
        <taxon>Neopterygii</taxon>
        <taxon>Teleostei</taxon>
        <taxon>Neoteleostei</taxon>
        <taxon>Acanthomorphata</taxon>
        <taxon>Zeiogadaria</taxon>
        <taxon>Gadariae</taxon>
        <taxon>Gadiformes</taxon>
        <taxon>Muraenolepidoidei</taxon>
        <taxon>Muraenolepididae</taxon>
        <taxon>Muraenolepis</taxon>
    </lineage>
</organism>
<keyword evidence="4" id="KW-1185">Reference proteome</keyword>
<dbReference type="PANTHER" id="PTHR46829">
    <property type="entry name" value="STERILE ALPHA MOTIF DOMAIN-CONTAINING PROTEIN 15"/>
    <property type="match status" value="1"/>
</dbReference>
<evidence type="ECO:0000313" key="3">
    <source>
        <dbReference type="EMBL" id="KAJ3607060.1"/>
    </source>
</evidence>
<dbReference type="Gene3D" id="1.10.150.50">
    <property type="entry name" value="Transcription Factor, Ets-1"/>
    <property type="match status" value="1"/>
</dbReference>
<comment type="caution">
    <text evidence="3">The sequence shown here is derived from an EMBL/GenBank/DDBJ whole genome shotgun (WGS) entry which is preliminary data.</text>
</comment>
<protein>
    <recommendedName>
        <fullName evidence="2">SAM domain-containing protein</fullName>
    </recommendedName>
</protein>
<evidence type="ECO:0000313" key="4">
    <source>
        <dbReference type="Proteomes" id="UP001148018"/>
    </source>
</evidence>
<dbReference type="Proteomes" id="UP001148018">
    <property type="component" value="Unassembled WGS sequence"/>
</dbReference>
<dbReference type="PROSITE" id="PS50105">
    <property type="entry name" value="SAM_DOMAIN"/>
    <property type="match status" value="1"/>
</dbReference>
<dbReference type="PANTHER" id="PTHR46829:SF1">
    <property type="entry name" value="STERILE ALPHA MOTIF DOMAIN-CONTAINING PROTEIN 15"/>
    <property type="match status" value="1"/>
</dbReference>
<accession>A0A9Q0IQX8</accession>
<feature type="region of interest" description="Disordered" evidence="1">
    <location>
        <begin position="59"/>
        <end position="78"/>
    </location>
</feature>
<dbReference type="SUPFAM" id="SSF47769">
    <property type="entry name" value="SAM/Pointed domain"/>
    <property type="match status" value="1"/>
</dbReference>
<proteinExistence type="predicted"/>
<sequence length="123" mass="14204">MEFLDWSCHDVGSWIESLGFPEYKECFTDNFITGRKLVFVNCCYLPRMGITDFKDMQVSEGSSAHQGRSSPPTCAPFWVRRRPPRGLALPPRDNLGAFLERRRRTGRLAEALTYRRFLSDGPR</sequence>